<dbReference type="KEGG" id="csr:Cspa_c50300"/>
<dbReference type="eggNOG" id="COG0583">
    <property type="taxonomic scope" value="Bacteria"/>
</dbReference>
<dbReference type="InterPro" id="IPR050950">
    <property type="entry name" value="HTH-type_LysR_regulators"/>
</dbReference>
<evidence type="ECO:0000313" key="2">
    <source>
        <dbReference type="EMBL" id="AGF58783.1"/>
    </source>
</evidence>
<reference evidence="2 3" key="1">
    <citation type="submission" date="2013-02" db="EMBL/GenBank/DDBJ databases">
        <title>Genome sequence of Clostridium saccharoperbutylacetonicum N1-4(HMT).</title>
        <authorList>
            <person name="Poehlein A."/>
            <person name="Daniel R."/>
        </authorList>
    </citation>
    <scope>NUCLEOTIDE SEQUENCE [LARGE SCALE GENOMIC DNA]</scope>
    <source>
        <strain evidence="3">N1-4(HMT)</strain>
    </source>
</reference>
<dbReference type="GO" id="GO:0006355">
    <property type="term" value="P:regulation of DNA-templated transcription"/>
    <property type="evidence" value="ECO:0007669"/>
    <property type="project" value="TreeGrafter"/>
</dbReference>
<dbReference type="Pfam" id="PF03466">
    <property type="entry name" value="LysR_substrate"/>
    <property type="match status" value="1"/>
</dbReference>
<dbReference type="RefSeq" id="WP_015395091.1">
    <property type="nucleotide sequence ID" value="NC_020291.1"/>
</dbReference>
<proteinExistence type="predicted"/>
<keyword evidence="3" id="KW-1185">Reference proteome</keyword>
<organism evidence="2 3">
    <name type="scientific">Clostridium saccharoperbutylacetonicum N1-4(HMT)</name>
    <dbReference type="NCBI Taxonomy" id="931276"/>
    <lineage>
        <taxon>Bacteria</taxon>
        <taxon>Bacillati</taxon>
        <taxon>Bacillota</taxon>
        <taxon>Clostridia</taxon>
        <taxon>Eubacteriales</taxon>
        <taxon>Clostridiaceae</taxon>
        <taxon>Clostridium</taxon>
    </lineage>
</organism>
<gene>
    <name evidence="2" type="ORF">Cspa_c50300</name>
</gene>
<dbReference type="PANTHER" id="PTHR30419:SF28">
    <property type="entry name" value="HTH-TYPE TRANSCRIPTIONAL REGULATOR BSDA"/>
    <property type="match status" value="1"/>
</dbReference>
<accession>M1MRL8</accession>
<feature type="domain" description="LysR substrate-binding" evidence="1">
    <location>
        <begin position="7"/>
        <end position="128"/>
    </location>
</feature>
<sequence>MAVNTTIFMPDLLKKFLYQYPHIKVHQTFATTLNIQHLLETEQVDFGISVTSIISSEYTNIQGIPIITAETFLALPPQHHLLKHKHISLYDVVNEPFVSMPVGYGLREMTDNFCNQAGFKPNIVIESN</sequence>
<protein>
    <submittedName>
        <fullName evidence="2">Transcriptional regulator</fullName>
    </submittedName>
</protein>
<evidence type="ECO:0000259" key="1">
    <source>
        <dbReference type="Pfam" id="PF03466"/>
    </source>
</evidence>
<dbReference type="SUPFAM" id="SSF53850">
    <property type="entry name" value="Periplasmic binding protein-like II"/>
    <property type="match status" value="1"/>
</dbReference>
<name>M1MRL8_9CLOT</name>
<dbReference type="HOGENOM" id="CLU_1955803_0_0_9"/>
<dbReference type="PATRIC" id="fig|931276.5.peg.5075"/>
<dbReference type="InterPro" id="IPR005119">
    <property type="entry name" value="LysR_subst-bd"/>
</dbReference>
<dbReference type="EMBL" id="CP004121">
    <property type="protein sequence ID" value="AGF58783.1"/>
    <property type="molecule type" value="Genomic_DNA"/>
</dbReference>
<dbReference type="PANTHER" id="PTHR30419">
    <property type="entry name" value="HTH-TYPE TRANSCRIPTIONAL REGULATOR YBHD"/>
    <property type="match status" value="1"/>
</dbReference>
<dbReference type="Proteomes" id="UP000011728">
    <property type="component" value="Chromosome"/>
</dbReference>
<evidence type="ECO:0000313" key="3">
    <source>
        <dbReference type="Proteomes" id="UP000011728"/>
    </source>
</evidence>
<dbReference type="GO" id="GO:0005829">
    <property type="term" value="C:cytosol"/>
    <property type="evidence" value="ECO:0007669"/>
    <property type="project" value="TreeGrafter"/>
</dbReference>
<dbReference type="AlphaFoldDB" id="M1MRL8"/>
<dbReference type="Gene3D" id="3.40.190.290">
    <property type="match status" value="1"/>
</dbReference>